<dbReference type="AlphaFoldDB" id="A0A174JLL0"/>
<reference evidence="1 2" key="1">
    <citation type="submission" date="2015-09" db="EMBL/GenBank/DDBJ databases">
        <authorList>
            <consortium name="Pathogen Informatics"/>
        </authorList>
    </citation>
    <scope>NUCLEOTIDE SEQUENCE [LARGE SCALE GENOMIC DNA]</scope>
    <source>
        <strain evidence="1 2">2789STDY5608791</strain>
    </source>
</reference>
<organism evidence="1 2">
    <name type="scientific">Bacteroides uniformis</name>
    <dbReference type="NCBI Taxonomy" id="820"/>
    <lineage>
        <taxon>Bacteria</taxon>
        <taxon>Pseudomonadati</taxon>
        <taxon>Bacteroidota</taxon>
        <taxon>Bacteroidia</taxon>
        <taxon>Bacteroidales</taxon>
        <taxon>Bacteroidaceae</taxon>
        <taxon>Bacteroides</taxon>
    </lineage>
</organism>
<sequence length="40" mass="4757">MEKEMRPMTTEMLKKGYLLFPIPCRYTRFGCFFVGYARSG</sequence>
<name>A0A174JLL0_BACUN</name>
<dbReference type="Proteomes" id="UP000095419">
    <property type="component" value="Unassembled WGS sequence"/>
</dbReference>
<gene>
    <name evidence="1" type="ORF">ERS417307_02944</name>
</gene>
<evidence type="ECO:0000313" key="2">
    <source>
        <dbReference type="Proteomes" id="UP000095419"/>
    </source>
</evidence>
<accession>A0A174JLL0</accession>
<protein>
    <submittedName>
        <fullName evidence="1">Uncharacterized protein</fullName>
    </submittedName>
</protein>
<dbReference type="EMBL" id="CYZF01000008">
    <property type="protein sequence ID" value="CUP00612.1"/>
    <property type="molecule type" value="Genomic_DNA"/>
</dbReference>
<evidence type="ECO:0000313" key="1">
    <source>
        <dbReference type="EMBL" id="CUP00612.1"/>
    </source>
</evidence>
<proteinExistence type="predicted"/>